<evidence type="ECO:0000256" key="10">
    <source>
        <dbReference type="ARBA" id="ARBA00023027"/>
    </source>
</evidence>
<dbReference type="NCBIfam" id="NF006479">
    <property type="entry name" value="PRK08887.1"/>
    <property type="match status" value="1"/>
</dbReference>
<dbReference type="EC" id="2.7.7.18" evidence="4"/>
<evidence type="ECO:0000256" key="2">
    <source>
        <dbReference type="ARBA" id="ARBA00005019"/>
    </source>
</evidence>
<keyword evidence="9" id="KW-0067">ATP-binding</keyword>
<dbReference type="GO" id="GO:0004515">
    <property type="term" value="F:nicotinate-nucleotide adenylyltransferase activity"/>
    <property type="evidence" value="ECO:0007669"/>
    <property type="project" value="UniProtKB-EC"/>
</dbReference>
<evidence type="ECO:0000256" key="14">
    <source>
        <dbReference type="ARBA" id="ARBA00048721"/>
    </source>
</evidence>
<comment type="catalytic activity">
    <reaction evidence="14">
        <text>nicotinate beta-D-ribonucleotide + ATP + H(+) = deamido-NAD(+) + diphosphate</text>
        <dbReference type="Rhea" id="RHEA:22860"/>
        <dbReference type="ChEBI" id="CHEBI:15378"/>
        <dbReference type="ChEBI" id="CHEBI:30616"/>
        <dbReference type="ChEBI" id="CHEBI:33019"/>
        <dbReference type="ChEBI" id="CHEBI:57502"/>
        <dbReference type="ChEBI" id="CHEBI:58437"/>
        <dbReference type="EC" id="2.7.7.18"/>
    </reaction>
</comment>
<evidence type="ECO:0000256" key="12">
    <source>
        <dbReference type="ARBA" id="ARBA00033140"/>
    </source>
</evidence>
<keyword evidence="8" id="KW-0547">Nucleotide-binding</keyword>
<dbReference type="RefSeq" id="WP_072954288.1">
    <property type="nucleotide sequence ID" value="NZ_FQUH01000001.1"/>
</dbReference>
<keyword evidence="10" id="KW-0520">NAD</keyword>
<keyword evidence="5" id="KW-0662">Pyridine nucleotide biosynthesis</keyword>
<organism evidence="16 17">
    <name type="scientific">Vibrio gazogenes DSM 21264 = NBRC 103151</name>
    <dbReference type="NCBI Taxonomy" id="1123492"/>
    <lineage>
        <taxon>Bacteria</taxon>
        <taxon>Pseudomonadati</taxon>
        <taxon>Pseudomonadota</taxon>
        <taxon>Gammaproteobacteria</taxon>
        <taxon>Vibrionales</taxon>
        <taxon>Vibrionaceae</taxon>
        <taxon>Vibrio</taxon>
    </lineage>
</organism>
<keyword evidence="17" id="KW-1185">Reference proteome</keyword>
<evidence type="ECO:0000256" key="9">
    <source>
        <dbReference type="ARBA" id="ARBA00022840"/>
    </source>
</evidence>
<evidence type="ECO:0000256" key="8">
    <source>
        <dbReference type="ARBA" id="ARBA00022741"/>
    </source>
</evidence>
<keyword evidence="7 16" id="KW-0548">Nucleotidyltransferase</keyword>
<evidence type="ECO:0000256" key="11">
    <source>
        <dbReference type="ARBA" id="ARBA00031253"/>
    </source>
</evidence>
<reference evidence="17" key="1">
    <citation type="submission" date="2016-11" db="EMBL/GenBank/DDBJ databases">
        <authorList>
            <person name="Varghese N."/>
            <person name="Submissions S."/>
        </authorList>
    </citation>
    <scope>NUCLEOTIDE SEQUENCE [LARGE SCALE GENOMIC DNA]</scope>
    <source>
        <strain evidence="17">DSM 21264</strain>
    </source>
</reference>
<name>A0A1M4SP02_VIBGA</name>
<accession>A0A1M4SP02</accession>
<dbReference type="AlphaFoldDB" id="A0A1M4SP02"/>
<dbReference type="UniPathway" id="UPA00253">
    <property type="reaction ID" value="UER00332"/>
</dbReference>
<feature type="domain" description="Cytidyltransferase-like" evidence="15">
    <location>
        <begin position="6"/>
        <end position="144"/>
    </location>
</feature>
<keyword evidence="6 16" id="KW-0808">Transferase</keyword>
<evidence type="ECO:0000256" key="13">
    <source>
        <dbReference type="ARBA" id="ARBA00033353"/>
    </source>
</evidence>
<protein>
    <recommendedName>
        <fullName evidence="4">nicotinate-nucleotide adenylyltransferase</fullName>
        <ecNumber evidence="4">2.7.7.18</ecNumber>
    </recommendedName>
    <alternativeName>
        <fullName evidence="13">Deamido-NAD(+) diphosphorylase</fullName>
    </alternativeName>
    <alternativeName>
        <fullName evidence="12">Deamido-NAD(+) pyrophosphorylase</fullName>
    </alternativeName>
    <alternativeName>
        <fullName evidence="11">Nicotinate mononucleotide adenylyltransferase</fullName>
    </alternativeName>
</protein>
<evidence type="ECO:0000256" key="7">
    <source>
        <dbReference type="ARBA" id="ARBA00022695"/>
    </source>
</evidence>
<dbReference type="EMBL" id="FQUH01000001">
    <property type="protein sequence ID" value="SHE33973.1"/>
    <property type="molecule type" value="Genomic_DNA"/>
</dbReference>
<dbReference type="CDD" id="cd02165">
    <property type="entry name" value="NMNAT"/>
    <property type="match status" value="1"/>
</dbReference>
<comment type="function">
    <text evidence="1">Catalyzes the reversible adenylation of nicotinate mononucleotide (NaMN) to nicotinic acid adenine dinucleotide (NaAD).</text>
</comment>
<comment type="pathway">
    <text evidence="2">Cofactor biosynthesis; NAD(+) biosynthesis; deamido-NAD(+) from nicotinate D-ribonucleotide: step 1/1.</text>
</comment>
<dbReference type="SUPFAM" id="SSF52374">
    <property type="entry name" value="Nucleotidylyl transferase"/>
    <property type="match status" value="1"/>
</dbReference>
<dbReference type="Pfam" id="PF01467">
    <property type="entry name" value="CTP_transf_like"/>
    <property type="match status" value="1"/>
</dbReference>
<dbReference type="PANTHER" id="PTHR39321:SF3">
    <property type="entry name" value="PHOSPHOPANTETHEINE ADENYLYLTRANSFERASE"/>
    <property type="match status" value="1"/>
</dbReference>
<dbReference type="GO" id="GO:0009435">
    <property type="term" value="P:NAD+ biosynthetic process"/>
    <property type="evidence" value="ECO:0007669"/>
    <property type="project" value="UniProtKB-UniPathway"/>
</dbReference>
<evidence type="ECO:0000256" key="1">
    <source>
        <dbReference type="ARBA" id="ARBA00002324"/>
    </source>
</evidence>
<evidence type="ECO:0000259" key="15">
    <source>
        <dbReference type="Pfam" id="PF01467"/>
    </source>
</evidence>
<dbReference type="PANTHER" id="PTHR39321">
    <property type="entry name" value="NICOTINATE-NUCLEOTIDE ADENYLYLTRANSFERASE-RELATED"/>
    <property type="match status" value="1"/>
</dbReference>
<evidence type="ECO:0000256" key="5">
    <source>
        <dbReference type="ARBA" id="ARBA00022642"/>
    </source>
</evidence>
<comment type="similarity">
    <text evidence="3">Belongs to the NadD family.</text>
</comment>
<sequence>MLKIAVFGSAFNPPSLGHKSVIDSLSHFDQILLVPSLAHAWGKKMLPYEQRCRLVDALISDLGGDKIQRSTIEEQLYFPGKHITTYAVLTALQKIYPQDELTFVMGPDNLFQFARFFRAKDILKQFNVMACPEKVPVRSTDIRQGLHQGKTIDTLTTPSVAQLIHSLSLYH</sequence>
<evidence type="ECO:0000313" key="16">
    <source>
        <dbReference type="EMBL" id="SHE33973.1"/>
    </source>
</evidence>
<dbReference type="InterPro" id="IPR014729">
    <property type="entry name" value="Rossmann-like_a/b/a_fold"/>
</dbReference>
<evidence type="ECO:0000313" key="17">
    <source>
        <dbReference type="Proteomes" id="UP000184159"/>
    </source>
</evidence>
<gene>
    <name evidence="16" type="ORF">SAMN02745781_00116</name>
</gene>
<dbReference type="Proteomes" id="UP000184159">
    <property type="component" value="Unassembled WGS sequence"/>
</dbReference>
<proteinExistence type="inferred from homology"/>
<evidence type="ECO:0000256" key="3">
    <source>
        <dbReference type="ARBA" id="ARBA00009014"/>
    </source>
</evidence>
<dbReference type="GO" id="GO:0005524">
    <property type="term" value="F:ATP binding"/>
    <property type="evidence" value="ECO:0007669"/>
    <property type="project" value="UniProtKB-KW"/>
</dbReference>
<evidence type="ECO:0000256" key="4">
    <source>
        <dbReference type="ARBA" id="ARBA00012389"/>
    </source>
</evidence>
<evidence type="ECO:0000256" key="6">
    <source>
        <dbReference type="ARBA" id="ARBA00022679"/>
    </source>
</evidence>
<dbReference type="Gene3D" id="3.40.50.620">
    <property type="entry name" value="HUPs"/>
    <property type="match status" value="1"/>
</dbReference>
<dbReference type="InterPro" id="IPR005248">
    <property type="entry name" value="NadD/NMNAT"/>
</dbReference>
<dbReference type="InterPro" id="IPR004821">
    <property type="entry name" value="Cyt_trans-like"/>
</dbReference>